<sequence length="757" mass="82815">MASSSLLSFSLLKPKLNSIKATATTATTTTTTATTTTTPQTSTSSPTLDQKFGRKGIKFTESGDIPTVELTVRNGSSLSLRIPDGLVTSYKPKVYWKDDGFEEVLYTLPSPGDSNSIKGGIGLVLNDVSESSSKVTPVCTSKWVVKDVDSDAIDALQVELSCTCGTLDISYIVSLYPLSMATAVVVKNNGKKAVNLTSAILSHLKFKDRGGSAIQGLKGCSYCAHPPLSSSFEILSPTEAMKPDSSGWFSFGSEPEIKQGSWKVEDNLFTMLKHKFSRVYTAPPVERLKRIYNTPPSKYETIDQGRELLFRVIRMGYDDIYLSSPGSFSEKYGNDYFICTGPASMLVPVVVNPGEGWRGAQVIEHDNLCEKSMAMANNSLLFSPNFTPLTSISPSKHLNSFQPSPIFTPLNNRHKREFPLLALASSSIPVINVDYFEREFSGHGVSFAGIGESCVVRMGLDNGSLTTLMLPSGLITSYKAHMWHGSTVELLHTNVAEGEDGNAVIQGGVSMGFKCGSEDGIEWSPKTWVLHNVELISSDSEEMVEVKYTVTLHPDLLTSEVVITNSKSSSLQLMGSFMSHLTVSSPDATYAIGLEGSNYLNKPPLVSNFSIIPPDFGQGKPKGPGQSWVQTVLPGLLSSWGRRDTVDTDESKSGIIETDEEIEVEEDDNYVQLTEKMSRIYTYAPRKFTVIDRGRRNSIAVGRNGFEEQYIFSPGSNYDLYSKYAFICTGPSAMLKPIYLVPNDVWRGGQYLYNPNL</sequence>
<dbReference type="GO" id="GO:0005737">
    <property type="term" value="C:cytoplasm"/>
    <property type="evidence" value="ECO:0007669"/>
    <property type="project" value="TreeGrafter"/>
</dbReference>
<comment type="caution">
    <text evidence="2">The sequence shown here is derived from an EMBL/GenBank/DDBJ whole genome shotgun (WGS) entry which is preliminary data.</text>
</comment>
<keyword evidence="3" id="KW-1185">Reference proteome</keyword>
<dbReference type="GO" id="GO:0005975">
    <property type="term" value="P:carbohydrate metabolic process"/>
    <property type="evidence" value="ECO:0007669"/>
    <property type="project" value="InterPro"/>
</dbReference>
<dbReference type="GO" id="GO:0047938">
    <property type="term" value="F:glucose-6-phosphate 1-epimerase activity"/>
    <property type="evidence" value="ECO:0007669"/>
    <property type="project" value="TreeGrafter"/>
</dbReference>
<dbReference type="AlphaFoldDB" id="A0A200R122"/>
<reference evidence="2 3" key="1">
    <citation type="journal article" date="2017" name="Mol. Plant">
        <title>The Genome of Medicinal Plant Macleaya cordata Provides New Insights into Benzylisoquinoline Alkaloids Metabolism.</title>
        <authorList>
            <person name="Liu X."/>
            <person name="Liu Y."/>
            <person name="Huang P."/>
            <person name="Ma Y."/>
            <person name="Qing Z."/>
            <person name="Tang Q."/>
            <person name="Cao H."/>
            <person name="Cheng P."/>
            <person name="Zheng Y."/>
            <person name="Yuan Z."/>
            <person name="Zhou Y."/>
            <person name="Liu J."/>
            <person name="Tang Z."/>
            <person name="Zhuo Y."/>
            <person name="Zhang Y."/>
            <person name="Yu L."/>
            <person name="Huang J."/>
            <person name="Yang P."/>
            <person name="Peng Q."/>
            <person name="Zhang J."/>
            <person name="Jiang W."/>
            <person name="Zhang Z."/>
            <person name="Lin K."/>
            <person name="Ro D.K."/>
            <person name="Chen X."/>
            <person name="Xiong X."/>
            <person name="Shang Y."/>
            <person name="Huang S."/>
            <person name="Zeng J."/>
        </authorList>
    </citation>
    <scope>NUCLEOTIDE SEQUENCE [LARGE SCALE GENOMIC DNA]</scope>
    <source>
        <strain evidence="3">cv. BLH2017</strain>
        <tissue evidence="2">Root</tissue>
    </source>
</reference>
<protein>
    <submittedName>
        <fullName evidence="2">Uncharacterized protein</fullName>
    </submittedName>
</protein>
<gene>
    <name evidence="2" type="ORF">BVC80_243g23</name>
</gene>
<dbReference type="EMBL" id="MVGT01000506">
    <property type="protein sequence ID" value="OVA16415.1"/>
    <property type="molecule type" value="Genomic_DNA"/>
</dbReference>
<evidence type="ECO:0000313" key="2">
    <source>
        <dbReference type="EMBL" id="OVA16415.1"/>
    </source>
</evidence>
<dbReference type="PANTHER" id="PTHR11122:SF15">
    <property type="entry name" value="PROTEIN NDH-DEPENDENT CYCLIC ELECTRON FLOW 5"/>
    <property type="match status" value="1"/>
</dbReference>
<name>A0A200R122_MACCD</name>
<dbReference type="PANTHER" id="PTHR11122">
    <property type="entry name" value="APOSPORY-ASSOCIATED PROTEIN C-RELATED"/>
    <property type="match status" value="1"/>
</dbReference>
<evidence type="ECO:0000256" key="1">
    <source>
        <dbReference type="SAM" id="MobiDB-lite"/>
    </source>
</evidence>
<dbReference type="GO" id="GO:0030246">
    <property type="term" value="F:carbohydrate binding"/>
    <property type="evidence" value="ECO:0007669"/>
    <property type="project" value="InterPro"/>
</dbReference>
<dbReference type="STRING" id="56857.A0A200R122"/>
<dbReference type="InterPro" id="IPR011013">
    <property type="entry name" value="Gal_mutarotase_sf_dom"/>
</dbReference>
<dbReference type="Proteomes" id="UP000195402">
    <property type="component" value="Unassembled WGS sequence"/>
</dbReference>
<organism evidence="2 3">
    <name type="scientific">Macleaya cordata</name>
    <name type="common">Five-seeded plume-poppy</name>
    <name type="synonym">Bocconia cordata</name>
    <dbReference type="NCBI Taxonomy" id="56857"/>
    <lineage>
        <taxon>Eukaryota</taxon>
        <taxon>Viridiplantae</taxon>
        <taxon>Streptophyta</taxon>
        <taxon>Embryophyta</taxon>
        <taxon>Tracheophyta</taxon>
        <taxon>Spermatophyta</taxon>
        <taxon>Magnoliopsida</taxon>
        <taxon>Ranunculales</taxon>
        <taxon>Papaveraceae</taxon>
        <taxon>Papaveroideae</taxon>
        <taxon>Macleaya</taxon>
    </lineage>
</organism>
<proteinExistence type="predicted"/>
<dbReference type="OrthoDB" id="1915244at2759"/>
<feature type="compositionally biased region" description="Low complexity" evidence="1">
    <location>
        <begin position="26"/>
        <end position="47"/>
    </location>
</feature>
<evidence type="ECO:0000313" key="3">
    <source>
        <dbReference type="Proteomes" id="UP000195402"/>
    </source>
</evidence>
<dbReference type="InParanoid" id="A0A200R122"/>
<dbReference type="OMA" id="IGPESEW"/>
<accession>A0A200R122</accession>
<dbReference type="Gene3D" id="2.70.98.10">
    <property type="match status" value="2"/>
</dbReference>
<dbReference type="SUPFAM" id="SSF74650">
    <property type="entry name" value="Galactose mutarotase-like"/>
    <property type="match status" value="2"/>
</dbReference>
<dbReference type="InterPro" id="IPR014718">
    <property type="entry name" value="GH-type_carb-bd"/>
</dbReference>
<feature type="region of interest" description="Disordered" evidence="1">
    <location>
        <begin position="26"/>
        <end position="50"/>
    </location>
</feature>